<feature type="domain" description="AIG1-type G" evidence="3">
    <location>
        <begin position="8"/>
        <end position="68"/>
    </location>
</feature>
<evidence type="ECO:0000256" key="2">
    <source>
        <dbReference type="SAM" id="Coils"/>
    </source>
</evidence>
<organism evidence="4 5">
    <name type="scientific">Cardamine amara subsp. amara</name>
    <dbReference type="NCBI Taxonomy" id="228776"/>
    <lineage>
        <taxon>Eukaryota</taxon>
        <taxon>Viridiplantae</taxon>
        <taxon>Streptophyta</taxon>
        <taxon>Embryophyta</taxon>
        <taxon>Tracheophyta</taxon>
        <taxon>Spermatophyta</taxon>
        <taxon>Magnoliopsida</taxon>
        <taxon>eudicotyledons</taxon>
        <taxon>Gunneridae</taxon>
        <taxon>Pentapetalae</taxon>
        <taxon>rosids</taxon>
        <taxon>malvids</taxon>
        <taxon>Brassicales</taxon>
        <taxon>Brassicaceae</taxon>
        <taxon>Cardamineae</taxon>
        <taxon>Cardamine</taxon>
    </lineage>
</organism>
<proteinExistence type="predicted"/>
<comment type="caution">
    <text evidence="4">The sequence shown here is derived from an EMBL/GenBank/DDBJ whole genome shotgun (WGS) entry which is preliminary data.</text>
</comment>
<dbReference type="GO" id="GO:0000166">
    <property type="term" value="F:nucleotide binding"/>
    <property type="evidence" value="ECO:0007669"/>
    <property type="project" value="UniProtKB-KW"/>
</dbReference>
<evidence type="ECO:0000313" key="4">
    <source>
        <dbReference type="EMBL" id="KAL1196007.1"/>
    </source>
</evidence>
<gene>
    <name evidence="4" type="ORF">V5N11_030073</name>
</gene>
<dbReference type="EMBL" id="JBANAX010000713">
    <property type="protein sequence ID" value="KAL1196007.1"/>
    <property type="molecule type" value="Genomic_DNA"/>
</dbReference>
<feature type="coiled-coil region" evidence="2">
    <location>
        <begin position="114"/>
        <end position="161"/>
    </location>
</feature>
<evidence type="ECO:0000256" key="1">
    <source>
        <dbReference type="ARBA" id="ARBA00022741"/>
    </source>
</evidence>
<evidence type="ECO:0000259" key="3">
    <source>
        <dbReference type="Pfam" id="PF04548"/>
    </source>
</evidence>
<keyword evidence="1" id="KW-0547">Nucleotide-binding</keyword>
<evidence type="ECO:0000313" key="5">
    <source>
        <dbReference type="Proteomes" id="UP001558713"/>
    </source>
</evidence>
<dbReference type="InterPro" id="IPR006703">
    <property type="entry name" value="G_AIG1"/>
</dbReference>
<sequence>MISRRFLRLATTACVLFDNSSKASESKKAKQVQELLDLVEVVSKKNKKPFMVDLSHDTMENDSVIEDKKKKIKAMKGHYTNCKEEAENSPQHQLSQRIKKGETKLIETESLLEHKLTEEKNARLEAEKRAKKLQEESSEEIKNLKEKLKKAEKKLEEKGGSCIML</sequence>
<dbReference type="Pfam" id="PF04548">
    <property type="entry name" value="AIG1"/>
    <property type="match status" value="1"/>
</dbReference>
<accession>A0ABD0ZMY5</accession>
<keyword evidence="5" id="KW-1185">Reference proteome</keyword>
<reference evidence="4 5" key="1">
    <citation type="submission" date="2024-04" db="EMBL/GenBank/DDBJ databases">
        <title>Genome assembly C_amara_ONT_v2.</title>
        <authorList>
            <person name="Yant L."/>
            <person name="Moore C."/>
            <person name="Slenker M."/>
        </authorList>
    </citation>
    <scope>NUCLEOTIDE SEQUENCE [LARGE SCALE GENOMIC DNA]</scope>
    <source>
        <tissue evidence="4">Leaf</tissue>
    </source>
</reference>
<dbReference type="Proteomes" id="UP001558713">
    <property type="component" value="Unassembled WGS sequence"/>
</dbReference>
<protein>
    <submittedName>
        <fullName evidence="4">Immune-associated nucleotide-binding protein 11</fullName>
    </submittedName>
</protein>
<name>A0ABD0ZMY5_CARAN</name>
<dbReference type="AlphaFoldDB" id="A0ABD0ZMY5"/>
<keyword evidence="2" id="KW-0175">Coiled coil</keyword>